<organism evidence="1 2">
    <name type="scientific">Catharanthus roseus</name>
    <name type="common">Madagascar periwinkle</name>
    <name type="synonym">Vinca rosea</name>
    <dbReference type="NCBI Taxonomy" id="4058"/>
    <lineage>
        <taxon>Eukaryota</taxon>
        <taxon>Viridiplantae</taxon>
        <taxon>Streptophyta</taxon>
        <taxon>Embryophyta</taxon>
        <taxon>Tracheophyta</taxon>
        <taxon>Spermatophyta</taxon>
        <taxon>Magnoliopsida</taxon>
        <taxon>eudicotyledons</taxon>
        <taxon>Gunneridae</taxon>
        <taxon>Pentapetalae</taxon>
        <taxon>asterids</taxon>
        <taxon>lamiids</taxon>
        <taxon>Gentianales</taxon>
        <taxon>Apocynaceae</taxon>
        <taxon>Rauvolfioideae</taxon>
        <taxon>Vinceae</taxon>
        <taxon>Catharanthinae</taxon>
        <taxon>Catharanthus</taxon>
    </lineage>
</organism>
<proteinExistence type="predicted"/>
<dbReference type="EMBL" id="CM044706">
    <property type="protein sequence ID" value="KAI5658469.1"/>
    <property type="molecule type" value="Genomic_DNA"/>
</dbReference>
<protein>
    <submittedName>
        <fullName evidence="1">Uncharacterized protein</fullName>
    </submittedName>
</protein>
<dbReference type="Proteomes" id="UP001060085">
    <property type="component" value="Linkage Group LG06"/>
</dbReference>
<reference evidence="2" key="1">
    <citation type="journal article" date="2023" name="Nat. Plants">
        <title>Single-cell RNA sequencing provides a high-resolution roadmap for understanding the multicellular compartmentation of specialized metabolism.</title>
        <authorList>
            <person name="Sun S."/>
            <person name="Shen X."/>
            <person name="Li Y."/>
            <person name="Li Y."/>
            <person name="Wang S."/>
            <person name="Li R."/>
            <person name="Zhang H."/>
            <person name="Shen G."/>
            <person name="Guo B."/>
            <person name="Wei J."/>
            <person name="Xu J."/>
            <person name="St-Pierre B."/>
            <person name="Chen S."/>
            <person name="Sun C."/>
        </authorList>
    </citation>
    <scope>NUCLEOTIDE SEQUENCE [LARGE SCALE GENOMIC DNA]</scope>
</reference>
<gene>
    <name evidence="1" type="ORF">M9H77_27262</name>
</gene>
<name>A0ACC0AE61_CATRO</name>
<evidence type="ECO:0000313" key="2">
    <source>
        <dbReference type="Proteomes" id="UP001060085"/>
    </source>
</evidence>
<sequence>MRNTGYDPTKKRAFRYPDKDNQVWIPLSEDRMRDRNLQPVENDDEADESYNLSDDEEDEAGAQNMVLIDAFLTEMRAAFEKLWITQEIQGMQLMEMVESTRRYANKLAHKRASIDPQEVMLARLYQRFMPDQGSNGGGGTDFGPQ</sequence>
<comment type="caution">
    <text evidence="1">The sequence shown here is derived from an EMBL/GenBank/DDBJ whole genome shotgun (WGS) entry which is preliminary data.</text>
</comment>
<keyword evidence="2" id="KW-1185">Reference proteome</keyword>
<accession>A0ACC0AE61</accession>
<evidence type="ECO:0000313" key="1">
    <source>
        <dbReference type="EMBL" id="KAI5658469.1"/>
    </source>
</evidence>